<dbReference type="Proteomes" id="UP000256530">
    <property type="component" value="Unassembled WGS sequence"/>
</dbReference>
<dbReference type="PANTHER" id="PTHR34351:SF2">
    <property type="entry name" value="DUF58 DOMAIN-CONTAINING PROTEIN"/>
    <property type="match status" value="1"/>
</dbReference>
<gene>
    <name evidence="3" type="ORF">DET55_1492</name>
</gene>
<protein>
    <submittedName>
        <fullName evidence="3">Uncharacterized protein (DUF58 family)</fullName>
    </submittedName>
</protein>
<dbReference type="PANTHER" id="PTHR34351">
    <property type="entry name" value="SLR1927 PROTEIN-RELATED"/>
    <property type="match status" value="1"/>
</dbReference>
<evidence type="ECO:0000259" key="2">
    <source>
        <dbReference type="Pfam" id="PF01882"/>
    </source>
</evidence>
<keyword evidence="1" id="KW-1133">Transmembrane helix</keyword>
<feature type="domain" description="DUF58" evidence="2">
    <location>
        <begin position="208"/>
        <end position="370"/>
    </location>
</feature>
<name>A0A3D9TM28_BACMY</name>
<feature type="transmembrane region" description="Helical" evidence="1">
    <location>
        <begin position="37"/>
        <end position="59"/>
    </location>
</feature>
<dbReference type="InterPro" id="IPR002881">
    <property type="entry name" value="DUF58"/>
</dbReference>
<organism evidence="3 4">
    <name type="scientific">Bacillus mycoides</name>
    <dbReference type="NCBI Taxonomy" id="1405"/>
    <lineage>
        <taxon>Bacteria</taxon>
        <taxon>Bacillati</taxon>
        <taxon>Bacillota</taxon>
        <taxon>Bacilli</taxon>
        <taxon>Bacillales</taxon>
        <taxon>Bacillaceae</taxon>
        <taxon>Bacillus</taxon>
        <taxon>Bacillus cereus group</taxon>
    </lineage>
</organism>
<comment type="caution">
    <text evidence="3">The sequence shown here is derived from an EMBL/GenBank/DDBJ whole genome shotgun (WGS) entry which is preliminary data.</text>
</comment>
<dbReference type="Pfam" id="PF01882">
    <property type="entry name" value="DUF58"/>
    <property type="match status" value="1"/>
</dbReference>
<keyword evidence="1" id="KW-0812">Transmembrane</keyword>
<keyword evidence="1" id="KW-0472">Membrane</keyword>
<sequence>MIKRLLRALYHVTKLLLIPLCLVLTFVYAMLQGGFVSWFLFYSTIPIGLYSLLFPFYALRDAEVKRITNQNEYAAGEQLLSTITIKRKFPFPLLYLVIEDELPSQFTSCIQTKVNKVILFPGFKRNISFQYVIDTIPRGEHTFSSVRVKTGDLFGMMEKEVTFSVPDTFLVYPQYVDITYRQLENHFEQGALSANINLVKDSTISVGVREYKPGDRFSWIDWKATARTNNIMTKEFEQQRSHNIMIFMDRTESPLFESVVTFTASIVRAVLKQNSPASFVSVGKEQTIFPLNNGDTQLQQIFFHLAKVQADSVFPLSRSVEMELRKIYEPVTIILVTSDLSPDIQKAANFAAIKNRKLMVFVVKEKANQLSHRELSILETLQKRQIFVNVVYGNQYTNVFFEVSK</sequence>
<evidence type="ECO:0000313" key="3">
    <source>
        <dbReference type="EMBL" id="REF17070.1"/>
    </source>
</evidence>
<evidence type="ECO:0000313" key="4">
    <source>
        <dbReference type="Proteomes" id="UP000256530"/>
    </source>
</evidence>
<feature type="transmembrane region" description="Helical" evidence="1">
    <location>
        <begin position="12"/>
        <end position="31"/>
    </location>
</feature>
<dbReference type="AlphaFoldDB" id="A0A3D9TM28"/>
<reference evidence="3 4" key="1">
    <citation type="submission" date="2018-08" db="EMBL/GenBank/DDBJ databases">
        <title>Freshwater and sediment microbial communities from various areas in North America, analyzing microbe dynamics in response to fracking.</title>
        <authorList>
            <person name="Lamendella R."/>
        </authorList>
    </citation>
    <scope>NUCLEOTIDE SEQUENCE [LARGE SCALE GENOMIC DNA]</scope>
    <source>
        <strain evidence="3 4">DB-1</strain>
    </source>
</reference>
<accession>A0A3D9TM28</accession>
<dbReference type="EMBL" id="QTTY01000049">
    <property type="protein sequence ID" value="REF17070.1"/>
    <property type="molecule type" value="Genomic_DNA"/>
</dbReference>
<proteinExistence type="predicted"/>
<evidence type="ECO:0000256" key="1">
    <source>
        <dbReference type="SAM" id="Phobius"/>
    </source>
</evidence>